<dbReference type="GO" id="GO:0016740">
    <property type="term" value="F:transferase activity"/>
    <property type="evidence" value="ECO:0007669"/>
    <property type="project" value="UniProtKB-KW"/>
</dbReference>
<gene>
    <name evidence="3" type="ORF">M6D93_15725</name>
</gene>
<organism evidence="3 4">
    <name type="scientific">Jatrophihabitans telluris</name>
    <dbReference type="NCBI Taxonomy" id="2038343"/>
    <lineage>
        <taxon>Bacteria</taxon>
        <taxon>Bacillati</taxon>
        <taxon>Actinomycetota</taxon>
        <taxon>Actinomycetes</taxon>
        <taxon>Jatrophihabitantales</taxon>
        <taxon>Jatrophihabitantaceae</taxon>
        <taxon>Jatrophihabitans</taxon>
    </lineage>
</organism>
<reference evidence="3" key="2">
    <citation type="submission" date="2022-05" db="EMBL/GenBank/DDBJ databases">
        <authorList>
            <person name="Kim J.-S."/>
            <person name="Lee K."/>
            <person name="Suh M."/>
            <person name="Eom M."/>
            <person name="Kim J.-S."/>
            <person name="Kim D.-S."/>
            <person name="Ko S.-H."/>
            <person name="Shin Y."/>
            <person name="Lee J.-S."/>
        </authorList>
    </citation>
    <scope>NUCLEOTIDE SEQUENCE</scope>
    <source>
        <strain evidence="3">N237</strain>
    </source>
</reference>
<keyword evidence="4" id="KW-1185">Reference proteome</keyword>
<feature type="domain" description="4'-phosphopantetheinyl transferase" evidence="2">
    <location>
        <begin position="104"/>
        <end position="175"/>
    </location>
</feature>
<dbReference type="Pfam" id="PF01648">
    <property type="entry name" value="ACPS"/>
    <property type="match status" value="1"/>
</dbReference>
<reference evidence="3" key="1">
    <citation type="journal article" date="2018" name="Int. J. Syst. Evol. Microbiol.">
        <title>Jatrophihabitans telluris sp. nov., isolated from sediment soil of lava forest wetlands and the emended description of the genus Jatrophihabitans.</title>
        <authorList>
            <person name="Lee K.C."/>
            <person name="Suh M.K."/>
            <person name="Eom M.K."/>
            <person name="Kim K.K."/>
            <person name="Kim J.S."/>
            <person name="Kim D.S."/>
            <person name="Ko S.H."/>
            <person name="Shin Y.K."/>
            <person name="Lee J.S."/>
        </authorList>
    </citation>
    <scope>NUCLEOTIDE SEQUENCE</scope>
    <source>
        <strain evidence="3">N237</strain>
    </source>
</reference>
<accession>A0ABY4QWV3</accession>
<keyword evidence="1 3" id="KW-0808">Transferase</keyword>
<dbReference type="EMBL" id="CP097332">
    <property type="protein sequence ID" value="UQX87737.1"/>
    <property type="molecule type" value="Genomic_DNA"/>
</dbReference>
<dbReference type="SUPFAM" id="SSF56214">
    <property type="entry name" value="4'-phosphopantetheinyl transferase"/>
    <property type="match status" value="2"/>
</dbReference>
<evidence type="ECO:0000256" key="1">
    <source>
        <dbReference type="ARBA" id="ARBA00022679"/>
    </source>
</evidence>
<evidence type="ECO:0000313" key="4">
    <source>
        <dbReference type="Proteomes" id="UP001056336"/>
    </source>
</evidence>
<protein>
    <submittedName>
        <fullName evidence="3">4'-phosphopantetheinyl transferase superfamily protein</fullName>
    </submittedName>
</protein>
<dbReference type="InterPro" id="IPR008278">
    <property type="entry name" value="4-PPantetheinyl_Trfase_dom"/>
</dbReference>
<evidence type="ECO:0000313" key="3">
    <source>
        <dbReference type="EMBL" id="UQX87737.1"/>
    </source>
</evidence>
<dbReference type="RefSeq" id="WP_249770553.1">
    <property type="nucleotide sequence ID" value="NZ_CP097332.1"/>
</dbReference>
<evidence type="ECO:0000259" key="2">
    <source>
        <dbReference type="Pfam" id="PF01648"/>
    </source>
</evidence>
<dbReference type="Gene3D" id="3.90.470.20">
    <property type="entry name" value="4'-phosphopantetheinyl transferase domain"/>
    <property type="match status" value="1"/>
</dbReference>
<name>A0ABY4QWV3_9ACTN</name>
<proteinExistence type="predicted"/>
<dbReference type="Proteomes" id="UP001056336">
    <property type="component" value="Chromosome"/>
</dbReference>
<sequence length="235" mass="25298">MSILWAPLVAAQDVWLLLSPDERRRHERYLRPHDQDRFASGRALARLALAALTGQHPAAVQLLAECRRCGGAHGQLRVAGKPSTRISLSRAGERVLFGYADTISIGVDVELVSGTGFDGFDGVVLAPVEHAEDAAQRAVIWTRKEAVLKASGWGLTIPPDQLQVSAPTAPAALHGWLAHEPSPGPVQLIDLAAPPGYRAALAALTDRQPRLRVLDGEQLFRTWAGSAGPDRTARR</sequence>
<dbReference type="InterPro" id="IPR037143">
    <property type="entry name" value="4-PPantetheinyl_Trfase_dom_sf"/>
</dbReference>